<dbReference type="GO" id="GO:0003677">
    <property type="term" value="F:DNA binding"/>
    <property type="evidence" value="ECO:0007669"/>
    <property type="project" value="UniProtKB-KW"/>
</dbReference>
<evidence type="ECO:0000256" key="5">
    <source>
        <dbReference type="SAM" id="MobiDB-lite"/>
    </source>
</evidence>
<dbReference type="SUPFAM" id="SSF55174">
    <property type="entry name" value="Alpha-L RNA-binding motif"/>
    <property type="match status" value="1"/>
</dbReference>
<feature type="compositionally biased region" description="Basic and acidic residues" evidence="5">
    <location>
        <begin position="113"/>
        <end position="125"/>
    </location>
</feature>
<evidence type="ECO:0000313" key="7">
    <source>
        <dbReference type="EMBL" id="PKR81246.1"/>
    </source>
</evidence>
<dbReference type="GO" id="GO:0003727">
    <property type="term" value="F:single-stranded RNA binding"/>
    <property type="evidence" value="ECO:0007669"/>
    <property type="project" value="InterPro"/>
</dbReference>
<dbReference type="Proteomes" id="UP000236654">
    <property type="component" value="Unassembled WGS sequence"/>
</dbReference>
<keyword evidence="8" id="KW-1185">Reference proteome</keyword>
<dbReference type="RefSeq" id="WP_101334206.1">
    <property type="nucleotide sequence ID" value="NZ_PJNI01000005.1"/>
</dbReference>
<gene>
    <name evidence="7" type="ORF">CW751_06575</name>
</gene>
<dbReference type="GO" id="GO:0043023">
    <property type="term" value="F:ribosomal large subunit binding"/>
    <property type="evidence" value="ECO:0007669"/>
    <property type="project" value="InterPro"/>
</dbReference>
<dbReference type="CDD" id="cd00165">
    <property type="entry name" value="S4"/>
    <property type="match status" value="1"/>
</dbReference>
<dbReference type="InterPro" id="IPR036986">
    <property type="entry name" value="S4_RNA-bd_sf"/>
</dbReference>
<proteinExistence type="inferred from homology"/>
<dbReference type="Gene3D" id="3.10.290.10">
    <property type="entry name" value="RNA-binding S4 domain"/>
    <property type="match status" value="1"/>
</dbReference>
<dbReference type="PIRSF" id="PIRSF016821">
    <property type="entry name" value="HSP15"/>
    <property type="match status" value="1"/>
</dbReference>
<organism evidence="7 8">
    <name type="scientific">Brumimicrobium salinarum</name>
    <dbReference type="NCBI Taxonomy" id="2058658"/>
    <lineage>
        <taxon>Bacteria</taxon>
        <taxon>Pseudomonadati</taxon>
        <taxon>Bacteroidota</taxon>
        <taxon>Flavobacteriia</taxon>
        <taxon>Flavobacteriales</taxon>
        <taxon>Crocinitomicaceae</taxon>
        <taxon>Brumimicrobium</taxon>
    </lineage>
</organism>
<sequence>MSVRIDKFVWFTRLAKTRSIATEQVKKGKVKLNGVSVKPAREVKEGDEIGIVKHTSVFTYKVKALLNNRVGAKLVEDYLIDTTNPEELEKYKTYQTAQSAYRHRGTGKPSKKDRRELDAFLKRKF</sequence>
<evidence type="ECO:0000256" key="1">
    <source>
        <dbReference type="ARBA" id="ARBA00008396"/>
    </source>
</evidence>
<evidence type="ECO:0000259" key="6">
    <source>
        <dbReference type="SMART" id="SM00363"/>
    </source>
</evidence>
<dbReference type="SMART" id="SM00363">
    <property type="entry name" value="S4"/>
    <property type="match status" value="1"/>
</dbReference>
<feature type="domain" description="RNA-binding S4" evidence="6">
    <location>
        <begin position="3"/>
        <end position="63"/>
    </location>
</feature>
<keyword evidence="3" id="KW-0238">DNA-binding</keyword>
<name>A0A2I0R3U5_9FLAO</name>
<dbReference type="GO" id="GO:0034605">
    <property type="term" value="P:cellular response to heat"/>
    <property type="evidence" value="ECO:0007669"/>
    <property type="project" value="InterPro"/>
</dbReference>
<feature type="compositionally biased region" description="Basic residues" evidence="5">
    <location>
        <begin position="101"/>
        <end position="112"/>
    </location>
</feature>
<dbReference type="OrthoDB" id="9797176at2"/>
<accession>A0A2I0R3U5</accession>
<dbReference type="InterPro" id="IPR025708">
    <property type="entry name" value="HSP15"/>
</dbReference>
<reference evidence="7 8" key="1">
    <citation type="submission" date="2017-12" db="EMBL/GenBank/DDBJ databases">
        <title>The draft genome sequence of Brumimicrobium saltpan LHR20.</title>
        <authorList>
            <person name="Do Z.-J."/>
            <person name="Luo H.-R."/>
        </authorList>
    </citation>
    <scope>NUCLEOTIDE SEQUENCE [LARGE SCALE GENOMIC DNA]</scope>
    <source>
        <strain evidence="7 8">LHR20</strain>
    </source>
</reference>
<dbReference type="Pfam" id="PF01479">
    <property type="entry name" value="S4"/>
    <property type="match status" value="1"/>
</dbReference>
<dbReference type="AlphaFoldDB" id="A0A2I0R3U5"/>
<comment type="caution">
    <text evidence="7">The sequence shown here is derived from an EMBL/GenBank/DDBJ whole genome shotgun (WGS) entry which is preliminary data.</text>
</comment>
<comment type="similarity">
    <text evidence="1">Belongs to the HSP15 family.</text>
</comment>
<evidence type="ECO:0000256" key="2">
    <source>
        <dbReference type="ARBA" id="ARBA00022884"/>
    </source>
</evidence>
<keyword evidence="2 4" id="KW-0694">RNA-binding</keyword>
<evidence type="ECO:0000256" key="4">
    <source>
        <dbReference type="PROSITE-ProRule" id="PRU00182"/>
    </source>
</evidence>
<dbReference type="EMBL" id="PJNI01000005">
    <property type="protein sequence ID" value="PKR81246.1"/>
    <property type="molecule type" value="Genomic_DNA"/>
</dbReference>
<dbReference type="InterPro" id="IPR002942">
    <property type="entry name" value="S4_RNA-bd"/>
</dbReference>
<dbReference type="PROSITE" id="PS50889">
    <property type="entry name" value="S4"/>
    <property type="match status" value="1"/>
</dbReference>
<protein>
    <recommendedName>
        <fullName evidence="6">RNA-binding S4 domain-containing protein</fullName>
    </recommendedName>
</protein>
<evidence type="ECO:0000256" key="3">
    <source>
        <dbReference type="ARBA" id="ARBA00023125"/>
    </source>
</evidence>
<feature type="region of interest" description="Disordered" evidence="5">
    <location>
        <begin position="99"/>
        <end position="125"/>
    </location>
</feature>
<evidence type="ECO:0000313" key="8">
    <source>
        <dbReference type="Proteomes" id="UP000236654"/>
    </source>
</evidence>